<proteinExistence type="predicted"/>
<dbReference type="Proteomes" id="UP000065807">
    <property type="component" value="Chromosome"/>
</dbReference>
<name>A0A0K2SLX0_LIMPI</name>
<dbReference type="STRING" id="1555112.LIP_2272"/>
<accession>A0A0K2SLX0</accession>
<protein>
    <recommendedName>
        <fullName evidence="1">DUF5615 domain-containing protein</fullName>
    </recommendedName>
</protein>
<reference evidence="3" key="1">
    <citation type="submission" date="2015-07" db="EMBL/GenBank/DDBJ databases">
        <title>Complete genome sequence and phylogenetic analysis of Limnochorda pilosa.</title>
        <authorList>
            <person name="Watanabe M."/>
            <person name="Kojima H."/>
            <person name="Fukui M."/>
        </authorList>
    </citation>
    <scope>NUCLEOTIDE SEQUENCE [LARGE SCALE GENOMIC DNA]</scope>
    <source>
        <strain evidence="3">HC45</strain>
    </source>
</reference>
<keyword evidence="3" id="KW-1185">Reference proteome</keyword>
<reference evidence="3" key="2">
    <citation type="journal article" date="2016" name="Int. J. Syst. Evol. Microbiol.">
        <title>Complete genome sequence and cell structure of Limnochorda pilosa, a Gram-negative spore-former within the phylum Firmicutes.</title>
        <authorList>
            <person name="Watanabe M."/>
            <person name="Kojima H."/>
            <person name="Fukui M."/>
        </authorList>
    </citation>
    <scope>NUCLEOTIDE SEQUENCE [LARGE SCALE GENOMIC DNA]</scope>
    <source>
        <strain evidence="3">HC45</strain>
    </source>
</reference>
<sequence length="114" mass="12326">MKVLLDECLPRKLKNGFAGHEAATVPELGWAGTKNGALLRLAEAGFDVFITADQNVQYQQNLRSARISVVVPAAPNNRLETLRPLLPEVLRVLEKLQPGFCTGPFDGRGSNTGA</sequence>
<dbReference type="InterPro" id="IPR041049">
    <property type="entry name" value="DUF5615"/>
</dbReference>
<feature type="domain" description="DUF5615" evidence="1">
    <location>
        <begin position="1"/>
        <end position="91"/>
    </location>
</feature>
<evidence type="ECO:0000313" key="3">
    <source>
        <dbReference type="Proteomes" id="UP000065807"/>
    </source>
</evidence>
<dbReference type="RefSeq" id="WP_082726192.1">
    <property type="nucleotide sequence ID" value="NZ_AP014924.1"/>
</dbReference>
<dbReference type="Pfam" id="PF18480">
    <property type="entry name" value="DUF5615"/>
    <property type="match status" value="1"/>
</dbReference>
<dbReference type="EMBL" id="AP014924">
    <property type="protein sequence ID" value="BAS28113.1"/>
    <property type="molecule type" value="Genomic_DNA"/>
</dbReference>
<dbReference type="AlphaFoldDB" id="A0A0K2SLX0"/>
<organism evidence="2 3">
    <name type="scientific">Limnochorda pilosa</name>
    <dbReference type="NCBI Taxonomy" id="1555112"/>
    <lineage>
        <taxon>Bacteria</taxon>
        <taxon>Bacillati</taxon>
        <taxon>Bacillota</taxon>
        <taxon>Limnochordia</taxon>
        <taxon>Limnochordales</taxon>
        <taxon>Limnochordaceae</taxon>
        <taxon>Limnochorda</taxon>
    </lineage>
</organism>
<evidence type="ECO:0000313" key="2">
    <source>
        <dbReference type="EMBL" id="BAS28113.1"/>
    </source>
</evidence>
<gene>
    <name evidence="2" type="ORF">LIP_2272</name>
</gene>
<evidence type="ECO:0000259" key="1">
    <source>
        <dbReference type="Pfam" id="PF18480"/>
    </source>
</evidence>
<dbReference type="KEGG" id="lpil:LIP_2272"/>
<dbReference type="OrthoDB" id="8085537at2"/>